<sequence>MGKIHTRRIVRAIGNRPDRGERNPPLVADLGHRGAFHLDGQRIRQGVPQHPALGRGRDKPVTADDQAGVCLRGGNPEGFHDPSPQERARIAQGGSRALQQALHECRVGLEARHPRQGNLPAREQRRGVDVVLQQLGRHHHVAHRDLGCQRAGNAGENDRPHAKLRDQYGGGRRGRDLADAGQHHDDRPAIELALPEIPTADAHATGVRQQCQQFADLFMQRGNDADRSVRTGRLNVHAGSRQARLLNSLAHRLRQKGRPRMVPREADGLRRTRVLTLFAGKDATPALPSALSPISPIAPPFAKRMADSGKRAAVLYLWHPAVARPRDHSDMEHGDAERAHSGRPPRRMTMRILLNVRIPHEPFNTFVRDGTVGKVIAKILDEIQPEATYFTEQNGGRGAILIVNLDEPSQIPALAEPWFLMFNADCEFRVVMLEEDLKKAGLESIGARWK</sequence>
<dbReference type="PATRIC" id="fig|1031711.3.peg.63"/>
<organism evidence="2 3">
    <name type="scientific">Ralstonia solanacearum (strain Po82)</name>
    <dbReference type="NCBI Taxonomy" id="1031711"/>
    <lineage>
        <taxon>Bacteria</taxon>
        <taxon>Pseudomonadati</taxon>
        <taxon>Pseudomonadota</taxon>
        <taxon>Betaproteobacteria</taxon>
        <taxon>Burkholderiales</taxon>
        <taxon>Burkholderiaceae</taxon>
        <taxon>Ralstonia</taxon>
        <taxon>Ralstonia solanacearum species complex</taxon>
    </lineage>
</organism>
<evidence type="ECO:0000313" key="2">
    <source>
        <dbReference type="EMBL" id="AEG67368.1"/>
    </source>
</evidence>
<protein>
    <recommendedName>
        <fullName evidence="4">Panthothenate synthetase</fullName>
    </recommendedName>
</protein>
<dbReference type="AlphaFoldDB" id="F6G5V2"/>
<dbReference type="HOGENOM" id="CLU_608162_0_0_4"/>
<dbReference type="KEGG" id="rsn:RSPO_c00064"/>
<evidence type="ECO:0008006" key="4">
    <source>
        <dbReference type="Google" id="ProtNLM"/>
    </source>
</evidence>
<feature type="compositionally biased region" description="Basic and acidic residues" evidence="1">
    <location>
        <begin position="156"/>
        <end position="166"/>
    </location>
</feature>
<evidence type="ECO:0000256" key="1">
    <source>
        <dbReference type="SAM" id="MobiDB-lite"/>
    </source>
</evidence>
<proteinExistence type="predicted"/>
<reference evidence="2 3" key="1">
    <citation type="journal article" date="2011" name="J. Bacteriol.">
        <title>Complete genome sequence of the plant pathogen Ralstonia solanacearum strain Po82.</title>
        <authorList>
            <person name="Xu J."/>
            <person name="Zheng H.J."/>
            <person name="Liu L."/>
            <person name="Pan Z.C."/>
            <person name="Prior P."/>
            <person name="Tang B."/>
            <person name="Xu J.S."/>
            <person name="Zhang H."/>
            <person name="Tian Q."/>
            <person name="Zhang L.Q."/>
            <person name="Feng J."/>
        </authorList>
    </citation>
    <scope>NUCLEOTIDE SEQUENCE [LARGE SCALE GENOMIC DNA]</scope>
    <source>
        <strain evidence="2 3">Po82</strain>
    </source>
</reference>
<feature type="region of interest" description="Disordered" evidence="1">
    <location>
        <begin position="142"/>
        <end position="183"/>
    </location>
</feature>
<dbReference type="Proteomes" id="UP000007953">
    <property type="component" value="Chromosome"/>
</dbReference>
<evidence type="ECO:0000313" key="3">
    <source>
        <dbReference type="Proteomes" id="UP000007953"/>
    </source>
</evidence>
<dbReference type="eggNOG" id="ENOG5032ZRH">
    <property type="taxonomic scope" value="Bacteria"/>
</dbReference>
<name>F6G5V2_RALS8</name>
<gene>
    <name evidence="2" type="ordered locus">RSPO_c00064</name>
</gene>
<dbReference type="EMBL" id="CP002819">
    <property type="protein sequence ID" value="AEG67368.1"/>
    <property type="molecule type" value="Genomic_DNA"/>
</dbReference>
<accession>F6G5V2</accession>
<feature type="compositionally biased region" description="Basic and acidic residues" evidence="1">
    <location>
        <begin position="173"/>
        <end position="183"/>
    </location>
</feature>